<gene>
    <name evidence="3" type="ORF">D6C90_09628</name>
</gene>
<accession>A0A4V6THJ3</accession>
<dbReference type="EMBL" id="QZBN01001613">
    <property type="protein sequence ID" value="THZ20201.1"/>
    <property type="molecule type" value="Genomic_DNA"/>
</dbReference>
<dbReference type="PANTHER" id="PTHR21367:SF1">
    <property type="entry name" value="ARGINYL-TRNA--PROTEIN TRANSFERASE 1"/>
    <property type="match status" value="1"/>
</dbReference>
<proteinExistence type="predicted"/>
<dbReference type="AlphaFoldDB" id="A0A4V6THJ3"/>
<keyword evidence="1" id="KW-0472">Membrane</keyword>
<dbReference type="PANTHER" id="PTHR21367">
    <property type="entry name" value="ARGININE-TRNA-PROTEIN TRANSFERASE 1"/>
    <property type="match status" value="1"/>
</dbReference>
<feature type="transmembrane region" description="Helical" evidence="1">
    <location>
        <begin position="92"/>
        <end position="112"/>
    </location>
</feature>
<comment type="caution">
    <text evidence="3">The sequence shown here is derived from an EMBL/GenBank/DDBJ whole genome shotgun (WGS) entry which is preliminary data.</text>
</comment>
<organism evidence="3 4">
    <name type="scientific">Aureobasidium pullulans</name>
    <name type="common">Black yeast</name>
    <name type="synonym">Pullularia pullulans</name>
    <dbReference type="NCBI Taxonomy" id="5580"/>
    <lineage>
        <taxon>Eukaryota</taxon>
        <taxon>Fungi</taxon>
        <taxon>Dikarya</taxon>
        <taxon>Ascomycota</taxon>
        <taxon>Pezizomycotina</taxon>
        <taxon>Dothideomycetes</taxon>
        <taxon>Dothideomycetidae</taxon>
        <taxon>Dothideales</taxon>
        <taxon>Saccotheciaceae</taxon>
        <taxon>Aureobasidium</taxon>
    </lineage>
</organism>
<sequence>MRAVEFDELPSGMNITEPVRLSRSFLDRVRNTLMAWEYEMNWHHQSGFALYGFWGLILGIATLCNLRETVKKNSKEQRLGSYHQCYRLDGRLIAIGVLDLLPHAVSGVYFLYHQDFEKWSFGKLSAMREAALALEGGYEFYYMGFYIHNCIKMRYKGDYKPQYVLDPETNEWNPLEGELRELMDKQKYVSLSREHIDKEEDKKSYLLETSVEVFKSKETLFKLGMPGMMSPEEVEAQVDLSRMRIHLSKGITVDTEDLVAWESGDITDPRSIRGIVGEFAALVGPRVAASATMDFSQD</sequence>
<evidence type="ECO:0000256" key="1">
    <source>
        <dbReference type="SAM" id="Phobius"/>
    </source>
</evidence>
<keyword evidence="1" id="KW-0812">Transmembrane</keyword>
<evidence type="ECO:0000313" key="3">
    <source>
        <dbReference type="EMBL" id="THZ20201.1"/>
    </source>
</evidence>
<dbReference type="Proteomes" id="UP000310121">
    <property type="component" value="Unassembled WGS sequence"/>
</dbReference>
<dbReference type="Pfam" id="PF04377">
    <property type="entry name" value="ATE_C"/>
    <property type="match status" value="1"/>
</dbReference>
<feature type="domain" description="N-end rule aminoacyl transferase C-terminal" evidence="2">
    <location>
        <begin position="71"/>
        <end position="166"/>
    </location>
</feature>
<evidence type="ECO:0000259" key="2">
    <source>
        <dbReference type="Pfam" id="PF04377"/>
    </source>
</evidence>
<name>A0A4V6THJ3_AURPU</name>
<dbReference type="InterPro" id="IPR007472">
    <property type="entry name" value="N-end_Aminoacyl_Trfase_C"/>
</dbReference>
<dbReference type="GO" id="GO:0005737">
    <property type="term" value="C:cytoplasm"/>
    <property type="evidence" value="ECO:0007669"/>
    <property type="project" value="TreeGrafter"/>
</dbReference>
<dbReference type="GO" id="GO:0004057">
    <property type="term" value="F:arginyl-tRNA--protein transferase activity"/>
    <property type="evidence" value="ECO:0007669"/>
    <property type="project" value="InterPro"/>
</dbReference>
<protein>
    <submittedName>
        <fullName evidence="3">Arginine-tRNA-protein transferase 1</fullName>
    </submittedName>
</protein>
<reference evidence="3 4" key="1">
    <citation type="submission" date="2018-10" db="EMBL/GenBank/DDBJ databases">
        <title>Fifty Aureobasidium pullulans genomes reveal a recombining polyextremotolerant generalist.</title>
        <authorList>
            <person name="Gostincar C."/>
            <person name="Turk M."/>
            <person name="Zajc J."/>
            <person name="Gunde-Cimerman N."/>
        </authorList>
    </citation>
    <scope>NUCLEOTIDE SEQUENCE [LARGE SCALE GENOMIC DNA]</scope>
    <source>
        <strain evidence="3 4">EXF-3844</strain>
    </source>
</reference>
<keyword evidence="1" id="KW-1133">Transmembrane helix</keyword>
<keyword evidence="3" id="KW-0808">Transferase</keyword>
<feature type="transmembrane region" description="Helical" evidence="1">
    <location>
        <begin position="48"/>
        <end position="66"/>
    </location>
</feature>
<evidence type="ECO:0000313" key="4">
    <source>
        <dbReference type="Proteomes" id="UP000310121"/>
    </source>
</evidence>
<dbReference type="SUPFAM" id="SSF55729">
    <property type="entry name" value="Acyl-CoA N-acyltransferases (Nat)"/>
    <property type="match status" value="1"/>
</dbReference>
<dbReference type="InterPro" id="IPR030700">
    <property type="entry name" value="N-end_Aminoacyl_Trfase"/>
</dbReference>
<dbReference type="InterPro" id="IPR016181">
    <property type="entry name" value="Acyl_CoA_acyltransferase"/>
</dbReference>